<protein>
    <submittedName>
        <fullName evidence="2">Uncharacterized protein</fullName>
    </submittedName>
</protein>
<name>A0A0L8ACD5_9GAMM</name>
<accession>A0A0L8ACD5</accession>
<feature type="signal peptide" evidence="1">
    <location>
        <begin position="1"/>
        <end position="23"/>
    </location>
</feature>
<dbReference type="Proteomes" id="UP000036890">
    <property type="component" value="Unassembled WGS sequence"/>
</dbReference>
<feature type="chain" id="PRO_5005579794" evidence="1">
    <location>
        <begin position="24"/>
        <end position="294"/>
    </location>
</feature>
<proteinExistence type="predicted"/>
<evidence type="ECO:0000313" key="3">
    <source>
        <dbReference type="Proteomes" id="UP000036890"/>
    </source>
</evidence>
<sequence length="294" mass="32007">MPTAAARATLCTALLAIPLLALAQSAILPQQRDAAGNVMEPLGQVLIASETGPSGLYDCTRDSNWCVRVQPVAEEGDRPTLLEVLEKGPGQGKPHTYHVSIDVPRESELSLWPWIVRLAPGMGSDETVTDPQQRTRQNVLVGGIVTFSTMYSGGGADASSLQLARVRHLQDDIQVDDDVLTVPWLGNAMIRACFSEQDSKQRAGACHDEYSFSAKLALDPAGQGMPVLRYQTVATRFPAGVSRFEDSLAKGPLKKKDLRTEQDPACTYTRLFHFREGMFHPDQALPDCAGYTEP</sequence>
<organism evidence="2 3">
    <name type="scientific">Stenotrophomonas geniculata N1</name>
    <dbReference type="NCBI Taxonomy" id="1167641"/>
    <lineage>
        <taxon>Bacteria</taxon>
        <taxon>Pseudomonadati</taxon>
        <taxon>Pseudomonadota</taxon>
        <taxon>Gammaproteobacteria</taxon>
        <taxon>Lysobacterales</taxon>
        <taxon>Lysobacteraceae</taxon>
        <taxon>Stenotrophomonas</taxon>
    </lineage>
</organism>
<evidence type="ECO:0000313" key="2">
    <source>
        <dbReference type="EMBL" id="KOE99911.1"/>
    </source>
</evidence>
<gene>
    <name evidence="2" type="ORF">W7K_06105</name>
</gene>
<dbReference type="EMBL" id="AJLO02000015">
    <property type="protein sequence ID" value="KOE99911.1"/>
    <property type="molecule type" value="Genomic_DNA"/>
</dbReference>
<reference evidence="2 3" key="1">
    <citation type="journal article" date="2012" name="J. Bacteriol.">
        <title>Genome sequence of a novel nicotine-degrading strain, Pseudomonas geniculata N1.</title>
        <authorList>
            <person name="Tang H."/>
            <person name="Yu H."/>
            <person name="Tai C."/>
            <person name="Huang K."/>
            <person name="Liu Y."/>
            <person name="Wang L."/>
            <person name="Yao Y."/>
            <person name="Wu G."/>
            <person name="Xu P."/>
        </authorList>
    </citation>
    <scope>NUCLEOTIDE SEQUENCE [LARGE SCALE GENOMIC DNA]</scope>
    <source>
        <strain evidence="2 3">N1</strain>
    </source>
</reference>
<evidence type="ECO:0000256" key="1">
    <source>
        <dbReference type="SAM" id="SignalP"/>
    </source>
</evidence>
<dbReference type="OrthoDB" id="8653499at2"/>
<dbReference type="RefSeq" id="WP_010485064.1">
    <property type="nucleotide sequence ID" value="NZ_AJLO02000015.1"/>
</dbReference>
<dbReference type="AlphaFoldDB" id="A0A0L8ACD5"/>
<keyword evidence="1" id="KW-0732">Signal</keyword>
<comment type="caution">
    <text evidence="2">The sequence shown here is derived from an EMBL/GenBank/DDBJ whole genome shotgun (WGS) entry which is preliminary data.</text>
</comment>